<accession>A0A917T2G2</accession>
<dbReference type="Proteomes" id="UP000655208">
    <property type="component" value="Unassembled WGS sequence"/>
</dbReference>
<protein>
    <recommendedName>
        <fullName evidence="3">Septum formation-related domain-containing protein</fullName>
    </recommendedName>
</protein>
<sequence>MRTGRGAGGLLLLVAVAGMVAVAAWIRPPISGSPAAEPVPAPPAVGDCLLVDPADAVGPPTGPCTQRHLGEVVAVQPRAAVGPELSVCSTPGAVTYLGLQPDGTLDGTWSPATFVADRQIGPSRRQRAAGQQWTACVLVPALPAADTTYTGTARGAFAGGRLPQVYAVCAGTVLGERPMPCGRAHTVEVIGSTWVTGPVDRARLARGCADLVRRVTGLADPTAAGALTLSSEVVGWSSDGMTGDPADESVRARSTGTALCAVHASRELRATLVGIGDRPLPWER</sequence>
<evidence type="ECO:0000313" key="1">
    <source>
        <dbReference type="EMBL" id="GGM08123.1"/>
    </source>
</evidence>
<comment type="caution">
    <text evidence="1">The sequence shown here is derived from an EMBL/GenBank/DDBJ whole genome shotgun (WGS) entry which is preliminary data.</text>
</comment>
<keyword evidence="2" id="KW-1185">Reference proteome</keyword>
<evidence type="ECO:0000313" key="2">
    <source>
        <dbReference type="Proteomes" id="UP000655208"/>
    </source>
</evidence>
<reference evidence="1" key="1">
    <citation type="journal article" date="2014" name="Int. J. Syst. Evol. Microbiol.">
        <title>Complete genome sequence of Corynebacterium casei LMG S-19264T (=DSM 44701T), isolated from a smear-ripened cheese.</title>
        <authorList>
            <consortium name="US DOE Joint Genome Institute (JGI-PGF)"/>
            <person name="Walter F."/>
            <person name="Albersmeier A."/>
            <person name="Kalinowski J."/>
            <person name="Ruckert C."/>
        </authorList>
    </citation>
    <scope>NUCLEOTIDE SEQUENCE</scope>
    <source>
        <strain evidence="1">CGMCC 4.7308</strain>
    </source>
</reference>
<name>A0A917T2G2_9ACTN</name>
<proteinExistence type="predicted"/>
<gene>
    <name evidence="1" type="ORF">GCM10011594_30120</name>
</gene>
<dbReference type="RefSeq" id="WP_188942919.1">
    <property type="nucleotide sequence ID" value="NZ_BMNA01000006.1"/>
</dbReference>
<organism evidence="1 2">
    <name type="scientific">Nakamurella endophytica</name>
    <dbReference type="NCBI Taxonomy" id="1748367"/>
    <lineage>
        <taxon>Bacteria</taxon>
        <taxon>Bacillati</taxon>
        <taxon>Actinomycetota</taxon>
        <taxon>Actinomycetes</taxon>
        <taxon>Nakamurellales</taxon>
        <taxon>Nakamurellaceae</taxon>
        <taxon>Nakamurella</taxon>
    </lineage>
</organism>
<dbReference type="AlphaFoldDB" id="A0A917T2G2"/>
<reference evidence="1" key="2">
    <citation type="submission" date="2020-09" db="EMBL/GenBank/DDBJ databases">
        <authorList>
            <person name="Sun Q."/>
            <person name="Zhou Y."/>
        </authorList>
    </citation>
    <scope>NUCLEOTIDE SEQUENCE</scope>
    <source>
        <strain evidence="1">CGMCC 4.7308</strain>
    </source>
</reference>
<dbReference type="EMBL" id="BMNA01000006">
    <property type="protein sequence ID" value="GGM08123.1"/>
    <property type="molecule type" value="Genomic_DNA"/>
</dbReference>
<evidence type="ECO:0008006" key="3">
    <source>
        <dbReference type="Google" id="ProtNLM"/>
    </source>
</evidence>